<comment type="cofactor">
    <cofactor evidence="1">
        <name>Mg(2+)</name>
        <dbReference type="ChEBI" id="CHEBI:18420"/>
    </cofactor>
</comment>
<protein>
    <recommendedName>
        <fullName evidence="3">phosphatidate phosphatase</fullName>
        <ecNumber evidence="3">3.1.3.4</ecNumber>
    </recommendedName>
</protein>
<dbReference type="InterPro" id="IPR026058">
    <property type="entry name" value="LIPIN"/>
</dbReference>
<evidence type="ECO:0000256" key="3">
    <source>
        <dbReference type="ARBA" id="ARBA00012638"/>
    </source>
</evidence>
<comment type="caution">
    <text evidence="7">The sequence shown here is derived from an EMBL/GenBank/DDBJ whole genome shotgun (WGS) entry which is preliminary data.</text>
</comment>
<evidence type="ECO:0000256" key="1">
    <source>
        <dbReference type="ARBA" id="ARBA00001946"/>
    </source>
</evidence>
<dbReference type="InterPro" id="IPR013209">
    <property type="entry name" value="LNS2"/>
</dbReference>
<dbReference type="EC" id="3.1.3.4" evidence="3"/>
<evidence type="ECO:0000256" key="2">
    <source>
        <dbReference type="ARBA" id="ARBA00005476"/>
    </source>
</evidence>
<reference evidence="7 8" key="1">
    <citation type="submission" date="2016-11" db="EMBL/GenBank/DDBJ databases">
        <title>The macronuclear genome of Stentor coeruleus: a giant cell with tiny introns.</title>
        <authorList>
            <person name="Slabodnick M."/>
            <person name="Ruby J.G."/>
            <person name="Reiff S.B."/>
            <person name="Swart E.C."/>
            <person name="Gosai S."/>
            <person name="Prabakaran S."/>
            <person name="Witkowska E."/>
            <person name="Larue G.E."/>
            <person name="Fisher S."/>
            <person name="Freeman R.M."/>
            <person name="Gunawardena J."/>
            <person name="Chu W."/>
            <person name="Stover N.A."/>
            <person name="Gregory B.D."/>
            <person name="Nowacki M."/>
            <person name="Derisi J."/>
            <person name="Roy S.W."/>
            <person name="Marshall W.F."/>
            <person name="Sood P."/>
        </authorList>
    </citation>
    <scope>NUCLEOTIDE SEQUENCE [LARGE SCALE GENOMIC DNA]</scope>
    <source>
        <strain evidence="7">WM001</strain>
    </source>
</reference>
<dbReference type="InterPro" id="IPR031315">
    <property type="entry name" value="LNS2/PITP"/>
</dbReference>
<dbReference type="InterPro" id="IPR036412">
    <property type="entry name" value="HAD-like_sf"/>
</dbReference>
<feature type="compositionally biased region" description="Polar residues" evidence="5">
    <location>
        <begin position="96"/>
        <end position="113"/>
    </location>
</feature>
<dbReference type="Pfam" id="PF04571">
    <property type="entry name" value="Lipin_N"/>
    <property type="match status" value="1"/>
</dbReference>
<organism evidence="7 8">
    <name type="scientific">Stentor coeruleus</name>
    <dbReference type="NCBI Taxonomy" id="5963"/>
    <lineage>
        <taxon>Eukaryota</taxon>
        <taxon>Sar</taxon>
        <taxon>Alveolata</taxon>
        <taxon>Ciliophora</taxon>
        <taxon>Postciliodesmatophora</taxon>
        <taxon>Heterotrichea</taxon>
        <taxon>Heterotrichida</taxon>
        <taxon>Stentoridae</taxon>
        <taxon>Stentor</taxon>
    </lineage>
</organism>
<keyword evidence="8" id="KW-1185">Reference proteome</keyword>
<keyword evidence="4" id="KW-0378">Hydrolase</keyword>
<dbReference type="OrthoDB" id="4567at2759"/>
<accession>A0A1R2CJT0</accession>
<name>A0A1R2CJT0_9CILI</name>
<dbReference type="SMART" id="SM00775">
    <property type="entry name" value="LNS2"/>
    <property type="match status" value="1"/>
</dbReference>
<evidence type="ECO:0000259" key="6">
    <source>
        <dbReference type="SMART" id="SM00775"/>
    </source>
</evidence>
<dbReference type="InterPro" id="IPR031703">
    <property type="entry name" value="Lipin_mid"/>
</dbReference>
<dbReference type="InterPro" id="IPR007651">
    <property type="entry name" value="Lipin_N"/>
</dbReference>
<dbReference type="AlphaFoldDB" id="A0A1R2CJT0"/>
<proteinExistence type="inferred from homology"/>
<evidence type="ECO:0000313" key="7">
    <source>
        <dbReference type="EMBL" id="OMJ89282.1"/>
    </source>
</evidence>
<dbReference type="GO" id="GO:0008195">
    <property type="term" value="F:phosphatidate phosphatase activity"/>
    <property type="evidence" value="ECO:0007669"/>
    <property type="project" value="UniProtKB-EC"/>
</dbReference>
<evidence type="ECO:0000256" key="4">
    <source>
        <dbReference type="ARBA" id="ARBA00022801"/>
    </source>
</evidence>
<evidence type="ECO:0000256" key="5">
    <source>
        <dbReference type="SAM" id="MobiDB-lite"/>
    </source>
</evidence>
<dbReference type="InterPro" id="IPR023214">
    <property type="entry name" value="HAD_sf"/>
</dbReference>
<evidence type="ECO:0000313" key="8">
    <source>
        <dbReference type="Proteomes" id="UP000187209"/>
    </source>
</evidence>
<comment type="similarity">
    <text evidence="2">Belongs to the lipin family.</text>
</comment>
<sequence>MKNALGRLVSGISGAFEMNEAFLSGAIDVIVIEHPDGSLHCSPFHVRFGKLKLLRSREKIVRIYINGSQSDVKMRLGKAGEAYFIENFGDEDLDNPSPQGSPVLSPGKSPSPTDMSSEDDKDPSSPTSKSQMNYKWYTPWRRNPDSGPKKGIFGSIFTIFNRKVPQGPKHEGLALSLCLDQITGEDSLERVFAENIVPPEVFSTNPWSVLNNPNLLLRINGKYYNWEKAAPILVSMIAYKSLADEVVEVKEKSLSPEPGPAQKRPVVLRKTLALSSEELKKLGLKLGTNTVIYEVNSRLQGIQQIHSKIYLWNSSAQIVISDVDGTVTKSDVLGQIYPMVGKDWTHSGIAKFYSDIVKHGYKIMYLTSRAIGQAKITKEYLQSVNQENFELPEGPLIMSPDRLFKSFVREVIERTPQKFKAEKLREIAALFPEDRNPFYAGFGNRDTDAIAYRAAGVPLNKIFIINTESRIFVYNNTYAKTYTQLDDIVFQMFPPRKEQEDVADYEYSELNFWKTDYLPLLNDELI</sequence>
<dbReference type="SUPFAM" id="SSF56784">
    <property type="entry name" value="HAD-like"/>
    <property type="match status" value="1"/>
</dbReference>
<feature type="region of interest" description="Disordered" evidence="5">
    <location>
        <begin position="90"/>
        <end position="142"/>
    </location>
</feature>
<feature type="domain" description="LNS2/PITP" evidence="6">
    <location>
        <begin position="318"/>
        <end position="474"/>
    </location>
</feature>
<gene>
    <name evidence="7" type="ORF">SteCoe_8579</name>
</gene>
<dbReference type="EMBL" id="MPUH01000129">
    <property type="protein sequence ID" value="OMJ89282.1"/>
    <property type="molecule type" value="Genomic_DNA"/>
</dbReference>
<dbReference type="PANTHER" id="PTHR12181:SF12">
    <property type="entry name" value="PHOSPHATIDATE PHOSPHATASE"/>
    <property type="match status" value="1"/>
</dbReference>
<dbReference type="Pfam" id="PF16876">
    <property type="entry name" value="Lipin_mid"/>
    <property type="match status" value="1"/>
</dbReference>
<dbReference type="Pfam" id="PF08235">
    <property type="entry name" value="LNS2"/>
    <property type="match status" value="1"/>
</dbReference>
<dbReference type="Gene3D" id="3.40.50.1000">
    <property type="entry name" value="HAD superfamily/HAD-like"/>
    <property type="match status" value="1"/>
</dbReference>
<dbReference type="Proteomes" id="UP000187209">
    <property type="component" value="Unassembled WGS sequence"/>
</dbReference>
<dbReference type="PANTHER" id="PTHR12181">
    <property type="entry name" value="LIPIN"/>
    <property type="match status" value="1"/>
</dbReference>